<dbReference type="GO" id="GO:0005886">
    <property type="term" value="C:plasma membrane"/>
    <property type="evidence" value="ECO:0007669"/>
    <property type="project" value="UniProtKB-SubCell"/>
</dbReference>
<dbReference type="PANTHER" id="PTHR43163:SF6">
    <property type="entry name" value="DIPEPTIDE TRANSPORT SYSTEM PERMEASE PROTEIN DPPB-RELATED"/>
    <property type="match status" value="1"/>
</dbReference>
<keyword evidence="5 7" id="KW-1133">Transmembrane helix</keyword>
<dbReference type="InterPro" id="IPR035906">
    <property type="entry name" value="MetI-like_sf"/>
</dbReference>
<dbReference type="Proteomes" id="UP000642070">
    <property type="component" value="Unassembled WGS sequence"/>
</dbReference>
<comment type="caution">
    <text evidence="9">The sequence shown here is derived from an EMBL/GenBank/DDBJ whole genome shotgun (WGS) entry which is preliminary data.</text>
</comment>
<keyword evidence="2 7" id="KW-0813">Transport</keyword>
<evidence type="ECO:0000256" key="3">
    <source>
        <dbReference type="ARBA" id="ARBA00022475"/>
    </source>
</evidence>
<feature type="transmembrane region" description="Helical" evidence="7">
    <location>
        <begin position="100"/>
        <end position="123"/>
    </location>
</feature>
<evidence type="ECO:0000313" key="9">
    <source>
        <dbReference type="EMBL" id="GGM04402.1"/>
    </source>
</evidence>
<feature type="transmembrane region" description="Helical" evidence="7">
    <location>
        <begin position="228"/>
        <end position="254"/>
    </location>
</feature>
<gene>
    <name evidence="9" type="ORF">GCM10007977_002070</name>
</gene>
<dbReference type="Gene3D" id="1.10.3720.10">
    <property type="entry name" value="MetI-like"/>
    <property type="match status" value="1"/>
</dbReference>
<reference evidence="9" key="1">
    <citation type="journal article" date="2014" name="Int. J. Syst. Evol. Microbiol.">
        <title>Complete genome sequence of Corynebacterium casei LMG S-19264T (=DSM 44701T), isolated from a smear-ripened cheese.</title>
        <authorList>
            <consortium name="US DOE Joint Genome Institute (JGI-PGF)"/>
            <person name="Walter F."/>
            <person name="Albersmeier A."/>
            <person name="Kalinowski J."/>
            <person name="Ruckert C."/>
        </authorList>
    </citation>
    <scope>NUCLEOTIDE SEQUENCE</scope>
    <source>
        <strain evidence="9">JCM 19831</strain>
    </source>
</reference>
<evidence type="ECO:0000256" key="5">
    <source>
        <dbReference type="ARBA" id="ARBA00022989"/>
    </source>
</evidence>
<feature type="transmembrane region" description="Helical" evidence="7">
    <location>
        <begin position="172"/>
        <end position="193"/>
    </location>
</feature>
<organism evidence="9 10">
    <name type="scientific">Dactylosporangium sucinum</name>
    <dbReference type="NCBI Taxonomy" id="1424081"/>
    <lineage>
        <taxon>Bacteria</taxon>
        <taxon>Bacillati</taxon>
        <taxon>Actinomycetota</taxon>
        <taxon>Actinomycetes</taxon>
        <taxon>Micromonosporales</taxon>
        <taxon>Micromonosporaceae</taxon>
        <taxon>Dactylosporangium</taxon>
    </lineage>
</organism>
<evidence type="ECO:0000256" key="6">
    <source>
        <dbReference type="ARBA" id="ARBA00023136"/>
    </source>
</evidence>
<evidence type="ECO:0000256" key="7">
    <source>
        <dbReference type="RuleBase" id="RU363032"/>
    </source>
</evidence>
<dbReference type="SUPFAM" id="SSF161098">
    <property type="entry name" value="MetI-like"/>
    <property type="match status" value="1"/>
</dbReference>
<dbReference type="GO" id="GO:0071916">
    <property type="term" value="F:dipeptide transmembrane transporter activity"/>
    <property type="evidence" value="ECO:0007669"/>
    <property type="project" value="TreeGrafter"/>
</dbReference>
<keyword evidence="3" id="KW-1003">Cell membrane</keyword>
<keyword evidence="4 7" id="KW-0812">Transmembrane</keyword>
<proteinExistence type="inferred from homology"/>
<feature type="transmembrane region" description="Helical" evidence="7">
    <location>
        <begin position="274"/>
        <end position="300"/>
    </location>
</feature>
<evidence type="ECO:0000256" key="4">
    <source>
        <dbReference type="ARBA" id="ARBA00022692"/>
    </source>
</evidence>
<dbReference type="Pfam" id="PF00528">
    <property type="entry name" value="BPD_transp_1"/>
    <property type="match status" value="1"/>
</dbReference>
<dbReference type="EMBL" id="BMPI01000001">
    <property type="protein sequence ID" value="GGM04402.1"/>
    <property type="molecule type" value="Genomic_DNA"/>
</dbReference>
<dbReference type="Pfam" id="PF19300">
    <property type="entry name" value="BPD_transp_1_N"/>
    <property type="match status" value="1"/>
</dbReference>
<protein>
    <submittedName>
        <fullName evidence="9">Peptide ABC transporter permease</fullName>
    </submittedName>
</protein>
<evidence type="ECO:0000313" key="10">
    <source>
        <dbReference type="Proteomes" id="UP000642070"/>
    </source>
</evidence>
<evidence type="ECO:0000259" key="8">
    <source>
        <dbReference type="PROSITE" id="PS50928"/>
    </source>
</evidence>
<name>A0A917SYC6_9ACTN</name>
<feature type="domain" description="ABC transmembrane type-1" evidence="8">
    <location>
        <begin position="96"/>
        <end position="297"/>
    </location>
</feature>
<comment type="similarity">
    <text evidence="7">Belongs to the binding-protein-dependent transport system permease family.</text>
</comment>
<evidence type="ECO:0000256" key="1">
    <source>
        <dbReference type="ARBA" id="ARBA00004651"/>
    </source>
</evidence>
<dbReference type="AlphaFoldDB" id="A0A917SYC6"/>
<dbReference type="PANTHER" id="PTHR43163">
    <property type="entry name" value="DIPEPTIDE TRANSPORT SYSTEM PERMEASE PROTEIN DPPB-RELATED"/>
    <property type="match status" value="1"/>
</dbReference>
<dbReference type="InterPro" id="IPR000515">
    <property type="entry name" value="MetI-like"/>
</dbReference>
<dbReference type="PROSITE" id="PS50928">
    <property type="entry name" value="ABC_TM1"/>
    <property type="match status" value="1"/>
</dbReference>
<keyword evidence="10" id="KW-1185">Reference proteome</keyword>
<feature type="transmembrane region" description="Helical" evidence="7">
    <location>
        <begin position="9"/>
        <end position="29"/>
    </location>
</feature>
<dbReference type="InterPro" id="IPR045621">
    <property type="entry name" value="BPD_transp_1_N"/>
</dbReference>
<keyword evidence="6 7" id="KW-0472">Membrane</keyword>
<accession>A0A917SYC6</accession>
<evidence type="ECO:0000256" key="2">
    <source>
        <dbReference type="ARBA" id="ARBA00022448"/>
    </source>
</evidence>
<dbReference type="CDD" id="cd06261">
    <property type="entry name" value="TM_PBP2"/>
    <property type="match status" value="1"/>
</dbReference>
<sequence length="311" mass="33688">MTRYILQRIALLVPVLLGVSGLVFLSLYLTPGDPVTAVVGDVPVSEETRQQLRAQYGFDRPLWDQYVSFMGRALQGDLGYSYRYQRPVLDLVLQNIPQTIQLMLAAMVIAVLLGSLVGTVSALKRGSKVDTALMGLATLGLSVPTFWLGMVLLLLFAVNLRWLPAIGADRPGAIILPAVTLAIGAACIIARFMRGSLLEVLNHDYVVAARSKGMRERRVIGVHAMRNAVIPVLTIVGLQIGNLLAGAVVVETIFTRHGIGQLLLSGITNRDFPIVQGTVLFATVSYVLVNLVVDLLYTVVDPRIRHGGKPS</sequence>
<feature type="transmembrane region" description="Helical" evidence="7">
    <location>
        <begin position="135"/>
        <end position="160"/>
    </location>
</feature>
<reference evidence="9" key="2">
    <citation type="submission" date="2020-09" db="EMBL/GenBank/DDBJ databases">
        <authorList>
            <person name="Sun Q."/>
            <person name="Ohkuma M."/>
        </authorList>
    </citation>
    <scope>NUCLEOTIDE SEQUENCE</scope>
    <source>
        <strain evidence="9">JCM 19831</strain>
    </source>
</reference>
<dbReference type="RefSeq" id="WP_190247735.1">
    <property type="nucleotide sequence ID" value="NZ_BMPI01000001.1"/>
</dbReference>
<comment type="subcellular location">
    <subcellularLocation>
        <location evidence="1 7">Cell membrane</location>
        <topology evidence="1 7">Multi-pass membrane protein</topology>
    </subcellularLocation>
</comment>